<dbReference type="Pfam" id="PF01421">
    <property type="entry name" value="Reprolysin"/>
    <property type="match status" value="1"/>
</dbReference>
<sequence length="893" mass="99740">MHLKVPKLPKTSRLKGQCQASRGISASIATLKEVAIDDADTWMPRHLKLQLKMTSKSLDLNLTVNDFIKSMVPVVVGQENRFQPWTDPYNEDFAMYTDNEMRASVLCQGCRDGSRRTYMGTFQDGENAYSISPESGAWKARVGWQGVRDRRGKGGRRRKRSHVELLEEEEYVVEVVSAESGGSYEDDAARQPLEEYVRYERELMEYVTSTGNGIHKGAIYTVELLIVLDFAIYKYWFNKSLSSTTADRHRDAVNSIRFYYAHVVNGIDMRYRSISNSEFSIRVALAGYYIAATSEASPFTEGWEIRERDETLDATYTHAYKALDAFQEWLERDKSDLPFFDHAALITGNILFGGYYLDGTRRHINGLSDIKGVCTRRGASVSKEGGSFRTSQTVTHELGHNLGAYHDGTGTNPCDGSDQFIMAPAPGELNEENKDNVYKFSDCSIAEFRDYLSLIRLGVCEGSAYRMQMLQPGKVNANSLSSSFSFYVLMQIIVGREIFVGHFQTEIRALQWLKTLLGDAILINTDSLAVLRASEYVTTLHQVVSLVIDSLGARVGRNRLTAIRNHSESNVAAHVNVDRWRFQVVSTETKRLGVQLCTGQLATTAKASAVKRARNMKLANQVTTHRPGCEYGDRASWCSSRRQSECYNNHTNEFCCDFCQKHETGIAGCEYGDKSAFCSRDDCHRQETWQKCCFTCQREAGWSPAPTTTTTTTTTNIPTTEPTTTPYATIVNTSAAASTVESEFDSQRAERCVNSATWCFDLKAPYCYTTHEICCETCRRYSTHTPGCEFGDRFTWCATIDDDNCMFASYQQDCCLSCAAGNTTWAPIVPGSPGVPGSPRAPSSPTTITVSPSSFQSTTTQKQLTTTSQGIVIHVVPFHAIISLLFTFSCLIV</sequence>
<organism evidence="5">
    <name type="scientific">Capitella teleta</name>
    <name type="common">Polychaete worm</name>
    <dbReference type="NCBI Taxonomy" id="283909"/>
    <lineage>
        <taxon>Eukaryota</taxon>
        <taxon>Metazoa</taxon>
        <taxon>Spiralia</taxon>
        <taxon>Lophotrochozoa</taxon>
        <taxon>Annelida</taxon>
        <taxon>Polychaeta</taxon>
        <taxon>Sedentaria</taxon>
        <taxon>Scolecida</taxon>
        <taxon>Capitellidae</taxon>
        <taxon>Capitella</taxon>
    </lineage>
</organism>
<dbReference type="OMA" id="VWIFMEY"/>
<dbReference type="EMBL" id="AMQN01012988">
    <property type="status" value="NOT_ANNOTATED_CDS"/>
    <property type="molecule type" value="Genomic_DNA"/>
</dbReference>
<evidence type="ECO:0000313" key="6">
    <source>
        <dbReference type="EnsemblMetazoa" id="CapteP185157"/>
    </source>
</evidence>
<feature type="domain" description="Peptidase M12B" evidence="4">
    <location>
        <begin position="220"/>
        <end position="453"/>
    </location>
</feature>
<dbReference type="HOGENOM" id="CLU_323724_0_0_1"/>
<evidence type="ECO:0000313" key="7">
    <source>
        <dbReference type="Proteomes" id="UP000014760"/>
    </source>
</evidence>
<keyword evidence="3" id="KW-0812">Transmembrane</keyword>
<dbReference type="OrthoDB" id="6288176at2759"/>
<keyword evidence="7" id="KW-1185">Reference proteome</keyword>
<dbReference type="SUPFAM" id="SSF55486">
    <property type="entry name" value="Metalloproteases ('zincins'), catalytic domain"/>
    <property type="match status" value="1"/>
</dbReference>
<feature type="binding site" evidence="1">
    <location>
        <position position="396"/>
    </location>
    <ligand>
        <name>Zn(2+)</name>
        <dbReference type="ChEBI" id="CHEBI:29105"/>
        <note>catalytic</note>
    </ligand>
</feature>
<dbReference type="GO" id="GO:0046872">
    <property type="term" value="F:metal ion binding"/>
    <property type="evidence" value="ECO:0007669"/>
    <property type="project" value="UniProtKB-KW"/>
</dbReference>
<feature type="active site" evidence="1">
    <location>
        <position position="397"/>
    </location>
</feature>
<evidence type="ECO:0000256" key="1">
    <source>
        <dbReference type="PROSITE-ProRule" id="PRU00276"/>
    </source>
</evidence>
<name>R7TH01_CAPTE</name>
<accession>R7TH01</accession>
<dbReference type="PROSITE" id="PS50215">
    <property type="entry name" value="ADAM_MEPRO"/>
    <property type="match status" value="1"/>
</dbReference>
<keyword evidence="1" id="KW-0862">Zinc</keyword>
<feature type="region of interest" description="Disordered" evidence="2">
    <location>
        <begin position="833"/>
        <end position="855"/>
    </location>
</feature>
<dbReference type="EMBL" id="KB309882">
    <property type="protein sequence ID" value="ELT93093.1"/>
    <property type="molecule type" value="Genomic_DNA"/>
</dbReference>
<dbReference type="GO" id="GO:0004222">
    <property type="term" value="F:metalloendopeptidase activity"/>
    <property type="evidence" value="ECO:0007669"/>
    <property type="project" value="InterPro"/>
</dbReference>
<comment type="caution">
    <text evidence="1">Lacks conserved residue(s) required for the propagation of feature annotation.</text>
</comment>
<dbReference type="GO" id="GO:0006508">
    <property type="term" value="P:proteolysis"/>
    <property type="evidence" value="ECO:0007669"/>
    <property type="project" value="InterPro"/>
</dbReference>
<reference evidence="7" key="1">
    <citation type="submission" date="2012-12" db="EMBL/GenBank/DDBJ databases">
        <authorList>
            <person name="Hellsten U."/>
            <person name="Grimwood J."/>
            <person name="Chapman J.A."/>
            <person name="Shapiro H."/>
            <person name="Aerts A."/>
            <person name="Otillar R.P."/>
            <person name="Terry A.Y."/>
            <person name="Boore J.L."/>
            <person name="Simakov O."/>
            <person name="Marletaz F."/>
            <person name="Cho S.-J."/>
            <person name="Edsinger-Gonzales E."/>
            <person name="Havlak P."/>
            <person name="Kuo D.-H."/>
            <person name="Larsson T."/>
            <person name="Lv J."/>
            <person name="Arendt D."/>
            <person name="Savage R."/>
            <person name="Osoegawa K."/>
            <person name="de Jong P."/>
            <person name="Lindberg D.R."/>
            <person name="Seaver E.C."/>
            <person name="Weisblat D.A."/>
            <person name="Putnam N.H."/>
            <person name="Grigoriev I.V."/>
            <person name="Rokhsar D.S."/>
        </authorList>
    </citation>
    <scope>NUCLEOTIDE SEQUENCE</scope>
    <source>
        <strain evidence="7">I ESC-2004</strain>
    </source>
</reference>
<feature type="binding site" evidence="1">
    <location>
        <position position="400"/>
    </location>
    <ligand>
        <name>Zn(2+)</name>
        <dbReference type="ChEBI" id="CHEBI:29105"/>
        <note>catalytic</note>
    </ligand>
</feature>
<feature type="transmembrane region" description="Helical" evidence="3">
    <location>
        <begin position="871"/>
        <end position="892"/>
    </location>
</feature>
<gene>
    <name evidence="5" type="ORF">CAPTEDRAFT_185157</name>
</gene>
<evidence type="ECO:0000259" key="4">
    <source>
        <dbReference type="PROSITE" id="PS50215"/>
    </source>
</evidence>
<keyword evidence="1" id="KW-0479">Metal-binding</keyword>
<dbReference type="AlphaFoldDB" id="R7TH01"/>
<keyword evidence="3" id="KW-1133">Transmembrane helix</keyword>
<reference evidence="6" key="3">
    <citation type="submission" date="2015-06" db="UniProtKB">
        <authorList>
            <consortium name="EnsemblMetazoa"/>
        </authorList>
    </citation>
    <scope>IDENTIFICATION</scope>
</reference>
<dbReference type="Gene3D" id="3.40.390.10">
    <property type="entry name" value="Collagenase (Catalytic Domain)"/>
    <property type="match status" value="1"/>
</dbReference>
<feature type="binding site" evidence="1">
    <location>
        <position position="406"/>
    </location>
    <ligand>
        <name>Zn(2+)</name>
        <dbReference type="ChEBI" id="CHEBI:29105"/>
        <note>catalytic</note>
    </ligand>
</feature>
<evidence type="ECO:0000256" key="3">
    <source>
        <dbReference type="SAM" id="Phobius"/>
    </source>
</evidence>
<evidence type="ECO:0000256" key="2">
    <source>
        <dbReference type="SAM" id="MobiDB-lite"/>
    </source>
</evidence>
<keyword evidence="3" id="KW-0472">Membrane</keyword>
<proteinExistence type="predicted"/>
<dbReference type="InterPro" id="IPR001590">
    <property type="entry name" value="Peptidase_M12B"/>
</dbReference>
<dbReference type="InterPro" id="IPR024079">
    <property type="entry name" value="MetalloPept_cat_dom_sf"/>
</dbReference>
<reference evidence="5 7" key="2">
    <citation type="journal article" date="2013" name="Nature">
        <title>Insights into bilaterian evolution from three spiralian genomes.</title>
        <authorList>
            <person name="Simakov O."/>
            <person name="Marletaz F."/>
            <person name="Cho S.J."/>
            <person name="Edsinger-Gonzales E."/>
            <person name="Havlak P."/>
            <person name="Hellsten U."/>
            <person name="Kuo D.H."/>
            <person name="Larsson T."/>
            <person name="Lv J."/>
            <person name="Arendt D."/>
            <person name="Savage R."/>
            <person name="Osoegawa K."/>
            <person name="de Jong P."/>
            <person name="Grimwood J."/>
            <person name="Chapman J.A."/>
            <person name="Shapiro H."/>
            <person name="Aerts A."/>
            <person name="Otillar R.P."/>
            <person name="Terry A.Y."/>
            <person name="Boore J.L."/>
            <person name="Grigoriev I.V."/>
            <person name="Lindberg D.R."/>
            <person name="Seaver E.C."/>
            <person name="Weisblat D.A."/>
            <person name="Putnam N.H."/>
            <person name="Rokhsar D.S."/>
        </authorList>
    </citation>
    <scope>NUCLEOTIDE SEQUENCE</scope>
    <source>
        <strain evidence="5 7">I ESC-2004</strain>
    </source>
</reference>
<protein>
    <recommendedName>
        <fullName evidence="4">Peptidase M12B domain-containing protein</fullName>
    </recommendedName>
</protein>
<evidence type="ECO:0000313" key="5">
    <source>
        <dbReference type="EMBL" id="ELT93093.1"/>
    </source>
</evidence>
<dbReference type="EnsemblMetazoa" id="CapteT185157">
    <property type="protein sequence ID" value="CapteP185157"/>
    <property type="gene ID" value="CapteG185157"/>
</dbReference>
<dbReference type="Proteomes" id="UP000014760">
    <property type="component" value="Unassembled WGS sequence"/>
</dbReference>